<feature type="transmembrane region" description="Helical" evidence="1">
    <location>
        <begin position="23"/>
        <end position="42"/>
    </location>
</feature>
<dbReference type="InterPro" id="IPR049458">
    <property type="entry name" value="EpsG-like"/>
</dbReference>
<proteinExistence type="predicted"/>
<dbReference type="EMBL" id="JAEEGA010000018">
    <property type="protein sequence ID" value="MBP1043643.1"/>
    <property type="molecule type" value="Genomic_DNA"/>
</dbReference>
<name>A0A940PIQ7_9ENTE</name>
<gene>
    <name evidence="2" type="ORF">I6N95_21685</name>
</gene>
<feature type="transmembrane region" description="Helical" evidence="1">
    <location>
        <begin position="233"/>
        <end position="253"/>
    </location>
</feature>
<feature type="transmembrane region" description="Helical" evidence="1">
    <location>
        <begin position="84"/>
        <end position="104"/>
    </location>
</feature>
<keyword evidence="3" id="KW-1185">Reference proteome</keyword>
<feature type="transmembrane region" description="Helical" evidence="1">
    <location>
        <begin position="155"/>
        <end position="178"/>
    </location>
</feature>
<feature type="transmembrane region" description="Helical" evidence="1">
    <location>
        <begin position="116"/>
        <end position="143"/>
    </location>
</feature>
<protein>
    <submittedName>
        <fullName evidence="2">EpsG family protein</fullName>
    </submittedName>
</protein>
<accession>A0A940PIQ7</accession>
<dbReference type="RefSeq" id="WP_209531457.1">
    <property type="nucleotide sequence ID" value="NZ_JAEEGA010000018.1"/>
</dbReference>
<keyword evidence="1" id="KW-0812">Transmembrane</keyword>
<feature type="transmembrane region" description="Helical" evidence="1">
    <location>
        <begin position="274"/>
        <end position="292"/>
    </location>
</feature>
<sequence>MVTAYIIIFLSNILTLFSRKRNLVLVVISFAFFILIMGWSLSDPDWVGYYYLYNFTANGPILPEFGYQFLEKIFLSLGFDFPQFRIAIAFITYYLMYKGISFFIKKGPLSLFISSYALFSLFYDSIQLRNTLGISIIIIGLRYLFEEGKFDILKFIFTVLVATTFHTTMIFYLAFLIVKFKKTNLVQFCIILFTFLTTIIIVMNGTKIPYLEVIFGSLRESKYTGYLDKSMRWGFIFPLALQMINILFAKFLMTVNFSDINSIDNEGRKSQLLLNYKLNVSGILFIPIFTVNLNFYRLARNLLTINLIFSQLSLNHSVKQKERIKIILFTFIYVFVWVFYGFIFGNEFETVVRPLLENNGFFP</sequence>
<comment type="caution">
    <text evidence="2">The sequence shown here is derived from an EMBL/GenBank/DDBJ whole genome shotgun (WGS) entry which is preliminary data.</text>
</comment>
<dbReference type="Pfam" id="PF14897">
    <property type="entry name" value="EpsG"/>
    <property type="match status" value="1"/>
</dbReference>
<evidence type="ECO:0000256" key="1">
    <source>
        <dbReference type="SAM" id="Phobius"/>
    </source>
</evidence>
<evidence type="ECO:0000313" key="2">
    <source>
        <dbReference type="EMBL" id="MBP1043643.1"/>
    </source>
</evidence>
<evidence type="ECO:0000313" key="3">
    <source>
        <dbReference type="Proteomes" id="UP000674938"/>
    </source>
</evidence>
<keyword evidence="1" id="KW-0472">Membrane</keyword>
<keyword evidence="1" id="KW-1133">Transmembrane helix</keyword>
<dbReference type="AlphaFoldDB" id="A0A940PIQ7"/>
<organism evidence="2 3">
    <name type="scientific">Vagococcus allomyrinae</name>
    <dbReference type="NCBI Taxonomy" id="2794353"/>
    <lineage>
        <taxon>Bacteria</taxon>
        <taxon>Bacillati</taxon>
        <taxon>Bacillota</taxon>
        <taxon>Bacilli</taxon>
        <taxon>Lactobacillales</taxon>
        <taxon>Enterococcaceae</taxon>
        <taxon>Vagococcus</taxon>
    </lineage>
</organism>
<dbReference type="Proteomes" id="UP000674938">
    <property type="component" value="Unassembled WGS sequence"/>
</dbReference>
<feature type="transmembrane region" description="Helical" evidence="1">
    <location>
        <begin position="326"/>
        <end position="345"/>
    </location>
</feature>
<feature type="transmembrane region" description="Helical" evidence="1">
    <location>
        <begin position="185"/>
        <end position="203"/>
    </location>
</feature>
<reference evidence="2" key="1">
    <citation type="submission" date="2020-12" db="EMBL/GenBank/DDBJ databases">
        <title>Vagococcus allomyrinae sp. nov. and Enterococcus lavae sp. nov., isolated from the larvae of Allomyrina dichotoma.</title>
        <authorList>
            <person name="Lee S.D."/>
        </authorList>
    </citation>
    <scope>NUCLEOTIDE SEQUENCE</scope>
    <source>
        <strain evidence="2">BWB3-3</strain>
    </source>
</reference>